<dbReference type="InterPro" id="IPR010065">
    <property type="entry name" value="AA_ABC_transptr_permease_3TM"/>
</dbReference>
<feature type="transmembrane region" description="Helical" evidence="10">
    <location>
        <begin position="106"/>
        <end position="136"/>
    </location>
</feature>
<reference evidence="12 13" key="1">
    <citation type="journal article" date="2013" name="Genome Announc.">
        <title>Draft Genome Sequence of Desulfotignum phosphitoxidans DSM 13687 Strain FiPS-3.</title>
        <authorList>
            <person name="Poehlein A."/>
            <person name="Daniel R."/>
            <person name="Simeonova D.D."/>
        </authorList>
    </citation>
    <scope>NUCLEOTIDE SEQUENCE [LARGE SCALE GENOMIC DNA]</scope>
    <source>
        <strain evidence="12 13">DSM 13687</strain>
    </source>
</reference>
<keyword evidence="8 10" id="KW-1133">Transmembrane helix</keyword>
<keyword evidence="7" id="KW-0029">Amino-acid transport</keyword>
<dbReference type="Proteomes" id="UP000014216">
    <property type="component" value="Unassembled WGS sequence"/>
</dbReference>
<keyword evidence="6 10" id="KW-0812">Transmembrane</keyword>
<evidence type="ECO:0000256" key="9">
    <source>
        <dbReference type="ARBA" id="ARBA00023136"/>
    </source>
</evidence>
<evidence type="ECO:0000259" key="11">
    <source>
        <dbReference type="PROSITE" id="PS50928"/>
    </source>
</evidence>
<dbReference type="PANTHER" id="PTHR30614:SF20">
    <property type="entry name" value="GLUTAMINE TRANSPORT SYSTEM PERMEASE PROTEIN GLNP"/>
    <property type="match status" value="1"/>
</dbReference>
<keyword evidence="5" id="KW-1003">Cell membrane</keyword>
<evidence type="ECO:0000256" key="7">
    <source>
        <dbReference type="ARBA" id="ARBA00022970"/>
    </source>
</evidence>
<evidence type="ECO:0000313" key="12">
    <source>
        <dbReference type="EMBL" id="EMS78763.1"/>
    </source>
</evidence>
<evidence type="ECO:0000256" key="6">
    <source>
        <dbReference type="ARBA" id="ARBA00022692"/>
    </source>
</evidence>
<dbReference type="InterPro" id="IPR035906">
    <property type="entry name" value="MetI-like_sf"/>
</dbReference>
<feature type="domain" description="ABC transmembrane type-1" evidence="11">
    <location>
        <begin position="58"/>
        <end position="245"/>
    </location>
</feature>
<dbReference type="PATRIC" id="fig|1286635.3.peg.3416"/>
<dbReference type="InterPro" id="IPR043429">
    <property type="entry name" value="ArtM/GltK/GlnP/TcyL/YhdX-like"/>
</dbReference>
<feature type="transmembrane region" description="Helical" evidence="10">
    <location>
        <begin position="7"/>
        <end position="25"/>
    </location>
</feature>
<gene>
    <name evidence="12" type="ORF">Dpo_7c02390</name>
</gene>
<dbReference type="AlphaFoldDB" id="S0FUK8"/>
<protein>
    <submittedName>
        <fullName evidence="12">Polar amino acid ABC transporter, inner membrane subunit</fullName>
    </submittedName>
</protein>
<dbReference type="NCBIfam" id="TIGR01726">
    <property type="entry name" value="HEQRo_perm_3TM"/>
    <property type="match status" value="1"/>
</dbReference>
<organism evidence="12 13">
    <name type="scientific">Desulfotignum phosphitoxidans DSM 13687</name>
    <dbReference type="NCBI Taxonomy" id="1286635"/>
    <lineage>
        <taxon>Bacteria</taxon>
        <taxon>Pseudomonadati</taxon>
        <taxon>Thermodesulfobacteriota</taxon>
        <taxon>Desulfobacteria</taxon>
        <taxon>Desulfobacterales</taxon>
        <taxon>Desulfobacteraceae</taxon>
        <taxon>Desulfotignum</taxon>
    </lineage>
</organism>
<evidence type="ECO:0000256" key="8">
    <source>
        <dbReference type="ARBA" id="ARBA00022989"/>
    </source>
</evidence>
<feature type="transmembrane region" description="Helical" evidence="10">
    <location>
        <begin position="226"/>
        <end position="245"/>
    </location>
</feature>
<dbReference type="GO" id="GO:0022857">
    <property type="term" value="F:transmembrane transporter activity"/>
    <property type="evidence" value="ECO:0007669"/>
    <property type="project" value="InterPro"/>
</dbReference>
<comment type="caution">
    <text evidence="12">The sequence shown here is derived from an EMBL/GenBank/DDBJ whole genome shotgun (WGS) entry which is preliminary data.</text>
</comment>
<evidence type="ECO:0000256" key="1">
    <source>
        <dbReference type="ARBA" id="ARBA00003159"/>
    </source>
</evidence>
<dbReference type="InterPro" id="IPR000515">
    <property type="entry name" value="MetI-like"/>
</dbReference>
<evidence type="ECO:0000256" key="3">
    <source>
        <dbReference type="ARBA" id="ARBA00010072"/>
    </source>
</evidence>
<name>S0FUK8_9BACT</name>
<dbReference type="GO" id="GO:0006865">
    <property type="term" value="P:amino acid transport"/>
    <property type="evidence" value="ECO:0007669"/>
    <property type="project" value="UniProtKB-KW"/>
</dbReference>
<dbReference type="CDD" id="cd06261">
    <property type="entry name" value="TM_PBP2"/>
    <property type="match status" value="1"/>
</dbReference>
<evidence type="ECO:0000313" key="13">
    <source>
        <dbReference type="Proteomes" id="UP000014216"/>
    </source>
</evidence>
<sequence>MKHKKNILAVSVFTAVLILAVVIGYKNLSYNWQWYRVAPYFFSFENGRFVAGVLLQGVWITFKISAISLVLALVTGMVSAFARLSPYVSLRVLAWCYVETIRNTPLLIQIFVIYFVISPVLDLSAFTSAVIALSLFEGAYSSEIIRSGIINIPKGQFEAAQSIGLPVFATYYKVVVPQMLRQTLPMLAGQSVSLIKDSALVSTISIYDLTMQGQKIVSETFLTFEIWFAVALCYLSITATLSFIIRRIETRMRFVS</sequence>
<keyword evidence="9 10" id="KW-0472">Membrane</keyword>
<dbReference type="PROSITE" id="PS50928">
    <property type="entry name" value="ABC_TM1"/>
    <property type="match status" value="1"/>
</dbReference>
<dbReference type="Gene3D" id="1.10.3720.10">
    <property type="entry name" value="MetI-like"/>
    <property type="match status" value="1"/>
</dbReference>
<evidence type="ECO:0000256" key="2">
    <source>
        <dbReference type="ARBA" id="ARBA00004429"/>
    </source>
</evidence>
<keyword evidence="4 10" id="KW-0813">Transport</keyword>
<dbReference type="EMBL" id="APJX01000007">
    <property type="protein sequence ID" value="EMS78763.1"/>
    <property type="molecule type" value="Genomic_DNA"/>
</dbReference>
<dbReference type="SUPFAM" id="SSF161098">
    <property type="entry name" value="MetI-like"/>
    <property type="match status" value="1"/>
</dbReference>
<comment type="subcellular location">
    <subcellularLocation>
        <location evidence="2">Cell inner membrane</location>
        <topology evidence="2">Multi-pass membrane protein</topology>
    </subcellularLocation>
    <subcellularLocation>
        <location evidence="10">Cell membrane</location>
        <topology evidence="10">Multi-pass membrane protein</topology>
    </subcellularLocation>
</comment>
<evidence type="ECO:0000256" key="10">
    <source>
        <dbReference type="RuleBase" id="RU363032"/>
    </source>
</evidence>
<dbReference type="RefSeq" id="WP_006967271.1">
    <property type="nucleotide sequence ID" value="NZ_APJX01000007.1"/>
</dbReference>
<dbReference type="GO" id="GO:0043190">
    <property type="term" value="C:ATP-binding cassette (ABC) transporter complex"/>
    <property type="evidence" value="ECO:0007669"/>
    <property type="project" value="InterPro"/>
</dbReference>
<dbReference type="PANTHER" id="PTHR30614">
    <property type="entry name" value="MEMBRANE COMPONENT OF AMINO ACID ABC TRANSPORTER"/>
    <property type="match status" value="1"/>
</dbReference>
<accession>S0FUK8</accession>
<proteinExistence type="inferred from homology"/>
<comment type="function">
    <text evidence="1">Part of the binding-protein-dependent transport system for glutamine; probably responsible for the translocation of the substrate across the membrane.</text>
</comment>
<evidence type="ECO:0000256" key="5">
    <source>
        <dbReference type="ARBA" id="ARBA00022475"/>
    </source>
</evidence>
<evidence type="ECO:0000256" key="4">
    <source>
        <dbReference type="ARBA" id="ARBA00022448"/>
    </source>
</evidence>
<comment type="similarity">
    <text evidence="3">Belongs to the binding-protein-dependent transport system permease family. HisMQ subfamily.</text>
</comment>
<dbReference type="Pfam" id="PF00528">
    <property type="entry name" value="BPD_transp_1"/>
    <property type="match status" value="1"/>
</dbReference>
<keyword evidence="13" id="KW-1185">Reference proteome</keyword>